<proteinExistence type="predicted"/>
<reference evidence="1 2" key="1">
    <citation type="journal article" date="2021" name="Elife">
        <title>Chloroplast acquisition without the gene transfer in kleptoplastic sea slugs, Plakobranchus ocellatus.</title>
        <authorList>
            <person name="Maeda T."/>
            <person name="Takahashi S."/>
            <person name="Yoshida T."/>
            <person name="Shimamura S."/>
            <person name="Takaki Y."/>
            <person name="Nagai Y."/>
            <person name="Toyoda A."/>
            <person name="Suzuki Y."/>
            <person name="Arimoto A."/>
            <person name="Ishii H."/>
            <person name="Satoh N."/>
            <person name="Nishiyama T."/>
            <person name="Hasebe M."/>
            <person name="Maruyama T."/>
            <person name="Minagawa J."/>
            <person name="Obokata J."/>
            <person name="Shigenobu S."/>
        </authorList>
    </citation>
    <scope>NUCLEOTIDE SEQUENCE [LARGE SCALE GENOMIC DNA]</scope>
</reference>
<accession>A0AAV4GT42</accession>
<dbReference type="AlphaFoldDB" id="A0AAV4GT42"/>
<evidence type="ECO:0000313" key="2">
    <source>
        <dbReference type="Proteomes" id="UP000762676"/>
    </source>
</evidence>
<protein>
    <submittedName>
        <fullName evidence="1">Uncharacterized protein</fullName>
    </submittedName>
</protein>
<organism evidence="1 2">
    <name type="scientific">Elysia marginata</name>
    <dbReference type="NCBI Taxonomy" id="1093978"/>
    <lineage>
        <taxon>Eukaryota</taxon>
        <taxon>Metazoa</taxon>
        <taxon>Spiralia</taxon>
        <taxon>Lophotrochozoa</taxon>
        <taxon>Mollusca</taxon>
        <taxon>Gastropoda</taxon>
        <taxon>Heterobranchia</taxon>
        <taxon>Euthyneura</taxon>
        <taxon>Panpulmonata</taxon>
        <taxon>Sacoglossa</taxon>
        <taxon>Placobranchoidea</taxon>
        <taxon>Plakobranchidae</taxon>
        <taxon>Elysia</taxon>
    </lineage>
</organism>
<evidence type="ECO:0000313" key="1">
    <source>
        <dbReference type="EMBL" id="GFR88496.1"/>
    </source>
</evidence>
<gene>
    <name evidence="1" type="ORF">ElyMa_006101500</name>
</gene>
<dbReference type="Proteomes" id="UP000762676">
    <property type="component" value="Unassembled WGS sequence"/>
</dbReference>
<name>A0AAV4GT42_9GAST</name>
<keyword evidence="2" id="KW-1185">Reference proteome</keyword>
<sequence length="114" mass="12610">MHDDICRKAKINRGLGLCVTDLFSSGLHRRLKTQPRRDRWTLHGLPLVQLPPSAATRGKTAMRGADCINHHPADFKSSPLVFRHASINESFASPNMPTGVTYGLSQIIPHSSSR</sequence>
<comment type="caution">
    <text evidence="1">The sequence shown here is derived from an EMBL/GenBank/DDBJ whole genome shotgun (WGS) entry which is preliminary data.</text>
</comment>
<dbReference type="EMBL" id="BMAT01012238">
    <property type="protein sequence ID" value="GFR88496.1"/>
    <property type="molecule type" value="Genomic_DNA"/>
</dbReference>